<organism evidence="2 3">
    <name type="scientific">Aegilops tauschii subsp. strangulata</name>
    <name type="common">Goatgrass</name>
    <dbReference type="NCBI Taxonomy" id="200361"/>
    <lineage>
        <taxon>Eukaryota</taxon>
        <taxon>Viridiplantae</taxon>
        <taxon>Streptophyta</taxon>
        <taxon>Embryophyta</taxon>
        <taxon>Tracheophyta</taxon>
        <taxon>Spermatophyta</taxon>
        <taxon>Magnoliopsida</taxon>
        <taxon>Liliopsida</taxon>
        <taxon>Poales</taxon>
        <taxon>Poaceae</taxon>
        <taxon>BOP clade</taxon>
        <taxon>Pooideae</taxon>
        <taxon>Triticodae</taxon>
        <taxon>Triticeae</taxon>
        <taxon>Triticinae</taxon>
        <taxon>Aegilops</taxon>
    </lineage>
</organism>
<dbReference type="InterPro" id="IPR028288">
    <property type="entry name" value="SCAR/WAVE_fam"/>
</dbReference>
<dbReference type="Gene3D" id="6.10.280.150">
    <property type="match status" value="1"/>
</dbReference>
<proteinExistence type="inferred from homology"/>
<name>A0A453I9V9_AEGTS</name>
<evidence type="ECO:0000313" key="3">
    <source>
        <dbReference type="Proteomes" id="UP000015105"/>
    </source>
</evidence>
<dbReference type="PANTHER" id="PTHR12902">
    <property type="entry name" value="WASP-1"/>
    <property type="match status" value="1"/>
</dbReference>
<dbReference type="GO" id="GO:0030036">
    <property type="term" value="P:actin cytoskeleton organization"/>
    <property type="evidence" value="ECO:0007669"/>
    <property type="project" value="InterPro"/>
</dbReference>
<dbReference type="Proteomes" id="UP000015105">
    <property type="component" value="Chromosome 4D"/>
</dbReference>
<keyword evidence="3" id="KW-1185">Reference proteome</keyword>
<dbReference type="EnsemblPlants" id="AET4Gv20496700.7">
    <property type="protein sequence ID" value="AET4Gv20496700.7"/>
    <property type="gene ID" value="AET4Gv20496700"/>
</dbReference>
<protein>
    <submittedName>
        <fullName evidence="2">Uncharacterized protein</fullName>
    </submittedName>
</protein>
<dbReference type="GO" id="GO:0005856">
    <property type="term" value="C:cytoskeleton"/>
    <property type="evidence" value="ECO:0007669"/>
    <property type="project" value="InterPro"/>
</dbReference>
<dbReference type="Gramene" id="AET4Gv20496700.7">
    <property type="protein sequence ID" value="AET4Gv20496700.7"/>
    <property type="gene ID" value="AET4Gv20496700"/>
</dbReference>
<dbReference type="GO" id="GO:2000601">
    <property type="term" value="P:positive regulation of Arp2/3 complex-mediated actin nucleation"/>
    <property type="evidence" value="ECO:0007669"/>
    <property type="project" value="TreeGrafter"/>
</dbReference>
<sequence length="159" mass="17996">MPLSRHTVANEYSLGGRDLYKRADQHDPEAVLDGVATAGLVGLLRQLGDLAEFAAEVFHGLYDEVMTASARGHGLVLRVQQLEAELPLLEKDVCQRDYLYIASNRGVDWHANLRVDHGVVTTGDTPRFIMDSIKQCHGPPRLFMLDKYDEFLSFVNWRW</sequence>
<reference evidence="3" key="2">
    <citation type="journal article" date="2017" name="Nat. Plants">
        <title>The Aegilops tauschii genome reveals multiple impacts of transposons.</title>
        <authorList>
            <person name="Zhao G."/>
            <person name="Zou C."/>
            <person name="Li K."/>
            <person name="Wang K."/>
            <person name="Li T."/>
            <person name="Gao L."/>
            <person name="Zhang X."/>
            <person name="Wang H."/>
            <person name="Yang Z."/>
            <person name="Liu X."/>
            <person name="Jiang W."/>
            <person name="Mao L."/>
            <person name="Kong X."/>
            <person name="Jiao Y."/>
            <person name="Jia J."/>
        </authorList>
    </citation>
    <scope>NUCLEOTIDE SEQUENCE [LARGE SCALE GENOMIC DNA]</scope>
    <source>
        <strain evidence="3">cv. AL8/78</strain>
    </source>
</reference>
<comment type="similarity">
    <text evidence="1">Belongs to the SCAR/WAVE family.</text>
</comment>
<evidence type="ECO:0000313" key="2">
    <source>
        <dbReference type="EnsemblPlants" id="AET4Gv20496700.7"/>
    </source>
</evidence>
<dbReference type="GO" id="GO:0034237">
    <property type="term" value="F:protein kinase A regulatory subunit binding"/>
    <property type="evidence" value="ECO:0007669"/>
    <property type="project" value="TreeGrafter"/>
</dbReference>
<reference evidence="2" key="5">
    <citation type="journal article" date="2021" name="G3 (Bethesda)">
        <title>Aegilops tauschii genome assembly Aet v5.0 features greater sequence contiguity and improved annotation.</title>
        <authorList>
            <person name="Wang L."/>
            <person name="Zhu T."/>
            <person name="Rodriguez J.C."/>
            <person name="Deal K.R."/>
            <person name="Dubcovsky J."/>
            <person name="McGuire P.E."/>
            <person name="Lux T."/>
            <person name="Spannagl M."/>
            <person name="Mayer K.F.X."/>
            <person name="Baldrich P."/>
            <person name="Meyers B.C."/>
            <person name="Huo N."/>
            <person name="Gu Y.Q."/>
            <person name="Zhou H."/>
            <person name="Devos K.M."/>
            <person name="Bennetzen J.L."/>
            <person name="Unver T."/>
            <person name="Budak H."/>
            <person name="Gulick P.J."/>
            <person name="Galiba G."/>
            <person name="Kalapos B."/>
            <person name="Nelson D.R."/>
            <person name="Li P."/>
            <person name="You F.M."/>
            <person name="Luo M.C."/>
            <person name="Dvorak J."/>
        </authorList>
    </citation>
    <scope>NUCLEOTIDE SEQUENCE [LARGE SCALE GENOMIC DNA]</scope>
    <source>
        <strain evidence="2">cv. AL8/78</strain>
    </source>
</reference>
<dbReference type="GO" id="GO:0071933">
    <property type="term" value="F:Arp2/3 complex binding"/>
    <property type="evidence" value="ECO:0007669"/>
    <property type="project" value="TreeGrafter"/>
</dbReference>
<evidence type="ECO:0000256" key="1">
    <source>
        <dbReference type="ARBA" id="ARBA00006993"/>
    </source>
</evidence>
<reference evidence="3" key="1">
    <citation type="journal article" date="2014" name="Science">
        <title>Ancient hybridizations among the ancestral genomes of bread wheat.</title>
        <authorList>
            <consortium name="International Wheat Genome Sequencing Consortium,"/>
            <person name="Marcussen T."/>
            <person name="Sandve S.R."/>
            <person name="Heier L."/>
            <person name="Spannagl M."/>
            <person name="Pfeifer M."/>
            <person name="Jakobsen K.S."/>
            <person name="Wulff B.B."/>
            <person name="Steuernagel B."/>
            <person name="Mayer K.F."/>
            <person name="Olsen O.A."/>
        </authorList>
    </citation>
    <scope>NUCLEOTIDE SEQUENCE [LARGE SCALE GENOMIC DNA]</scope>
    <source>
        <strain evidence="3">cv. AL8/78</strain>
    </source>
</reference>
<dbReference type="Gene3D" id="1.20.5.340">
    <property type="match status" value="1"/>
</dbReference>
<dbReference type="AlphaFoldDB" id="A0A453I9V9"/>
<reference evidence="2" key="3">
    <citation type="journal article" date="2017" name="Nature">
        <title>Genome sequence of the progenitor of the wheat D genome Aegilops tauschii.</title>
        <authorList>
            <person name="Luo M.C."/>
            <person name="Gu Y.Q."/>
            <person name="Puiu D."/>
            <person name="Wang H."/>
            <person name="Twardziok S.O."/>
            <person name="Deal K.R."/>
            <person name="Huo N."/>
            <person name="Zhu T."/>
            <person name="Wang L."/>
            <person name="Wang Y."/>
            <person name="McGuire P.E."/>
            <person name="Liu S."/>
            <person name="Long H."/>
            <person name="Ramasamy R.K."/>
            <person name="Rodriguez J.C."/>
            <person name="Van S.L."/>
            <person name="Yuan L."/>
            <person name="Wang Z."/>
            <person name="Xia Z."/>
            <person name="Xiao L."/>
            <person name="Anderson O.D."/>
            <person name="Ouyang S."/>
            <person name="Liang Y."/>
            <person name="Zimin A.V."/>
            <person name="Pertea G."/>
            <person name="Qi P."/>
            <person name="Bennetzen J.L."/>
            <person name="Dai X."/>
            <person name="Dawson M.W."/>
            <person name="Muller H.G."/>
            <person name="Kugler K."/>
            <person name="Rivarola-Duarte L."/>
            <person name="Spannagl M."/>
            <person name="Mayer K.F.X."/>
            <person name="Lu F.H."/>
            <person name="Bevan M.W."/>
            <person name="Leroy P."/>
            <person name="Li P."/>
            <person name="You F.M."/>
            <person name="Sun Q."/>
            <person name="Liu Z."/>
            <person name="Lyons E."/>
            <person name="Wicker T."/>
            <person name="Salzberg S.L."/>
            <person name="Devos K.M."/>
            <person name="Dvorak J."/>
        </authorList>
    </citation>
    <scope>NUCLEOTIDE SEQUENCE [LARGE SCALE GENOMIC DNA]</scope>
    <source>
        <strain evidence="2">cv. AL8/78</strain>
    </source>
</reference>
<reference evidence="2" key="4">
    <citation type="submission" date="2019-03" db="UniProtKB">
        <authorList>
            <consortium name="EnsemblPlants"/>
        </authorList>
    </citation>
    <scope>IDENTIFICATION</scope>
</reference>
<dbReference type="PANTHER" id="PTHR12902:SF10">
    <property type="entry name" value="PROTEIN SCAR"/>
    <property type="match status" value="1"/>
</dbReference>
<accession>A0A453I9V9</accession>